<gene>
    <name evidence="2" type="ORF">FSP39_007343</name>
</gene>
<dbReference type="SUPFAM" id="SSF56672">
    <property type="entry name" value="DNA/RNA polymerases"/>
    <property type="match status" value="1"/>
</dbReference>
<accession>A0AA88YMZ4</accession>
<proteinExistence type="predicted"/>
<evidence type="ECO:0000313" key="2">
    <source>
        <dbReference type="EMBL" id="KAK3101919.1"/>
    </source>
</evidence>
<comment type="caution">
    <text evidence="2">The sequence shown here is derived from an EMBL/GenBank/DDBJ whole genome shotgun (WGS) entry which is preliminary data.</text>
</comment>
<feature type="domain" description="Reverse transcriptase" evidence="1">
    <location>
        <begin position="133"/>
        <end position="399"/>
    </location>
</feature>
<reference evidence="2" key="1">
    <citation type="submission" date="2019-08" db="EMBL/GenBank/DDBJ databases">
        <title>The improved chromosome-level genome for the pearl oyster Pinctada fucata martensii using PacBio sequencing and Hi-C.</title>
        <authorList>
            <person name="Zheng Z."/>
        </authorList>
    </citation>
    <scope>NUCLEOTIDE SEQUENCE</scope>
    <source>
        <strain evidence="2">ZZ-2019</strain>
        <tissue evidence="2">Adductor muscle</tissue>
    </source>
</reference>
<name>A0AA88YMZ4_PINIB</name>
<dbReference type="InterPro" id="IPR043502">
    <property type="entry name" value="DNA/RNA_pol_sf"/>
</dbReference>
<dbReference type="EMBL" id="VSWD01000005">
    <property type="protein sequence ID" value="KAK3101919.1"/>
    <property type="molecule type" value="Genomic_DNA"/>
</dbReference>
<sequence>MDGFVDHLASQNSKGFWKLVRTLTKNSGKSEIIPPLLNIDNSEIEVDDNIKADLLNKYFTSVSTIDDRDIDVPDVDLKTDRQITNIHITIDDIKDIIKILKLGKANGNDGISHHMLKYTVETVVVPLYILFNMSLSEKQFPILWKKALVMPLFKSNDRHIPSNYRPISLLSTVCKVFERCIFKYLHNYMLDNKLFYEFQSGFLPNHSTTYQLIELYHHICLNREKNEHTCLIFCDISKAFDKVWHRGLLAKLQSYGFSGNLYYFLKNYLADREQAVIISNHVSSYRKTNAGVPQGSVLGPFLFLIFINDIADNLISLARLFADDTSLLHSSKRLNDIERHIHTDLDTILDWANKWLVTFNPSKTEILVISNRQVSDINIRFRNNIINSTDTHKHLGITFSSDGKWTAHIQNIGNSALRGMDKSLSAILDLT</sequence>
<evidence type="ECO:0000259" key="1">
    <source>
        <dbReference type="PROSITE" id="PS50878"/>
    </source>
</evidence>
<dbReference type="AlphaFoldDB" id="A0AA88YMZ4"/>
<keyword evidence="3" id="KW-1185">Reference proteome</keyword>
<evidence type="ECO:0000313" key="3">
    <source>
        <dbReference type="Proteomes" id="UP001186944"/>
    </source>
</evidence>
<dbReference type="Proteomes" id="UP001186944">
    <property type="component" value="Unassembled WGS sequence"/>
</dbReference>
<dbReference type="PROSITE" id="PS50878">
    <property type="entry name" value="RT_POL"/>
    <property type="match status" value="1"/>
</dbReference>
<dbReference type="CDD" id="cd01650">
    <property type="entry name" value="RT_nLTR_like"/>
    <property type="match status" value="1"/>
</dbReference>
<protein>
    <recommendedName>
        <fullName evidence="1">Reverse transcriptase domain-containing protein</fullName>
    </recommendedName>
</protein>
<organism evidence="2 3">
    <name type="scientific">Pinctada imbricata</name>
    <name type="common">Atlantic pearl-oyster</name>
    <name type="synonym">Pinctada martensii</name>
    <dbReference type="NCBI Taxonomy" id="66713"/>
    <lineage>
        <taxon>Eukaryota</taxon>
        <taxon>Metazoa</taxon>
        <taxon>Spiralia</taxon>
        <taxon>Lophotrochozoa</taxon>
        <taxon>Mollusca</taxon>
        <taxon>Bivalvia</taxon>
        <taxon>Autobranchia</taxon>
        <taxon>Pteriomorphia</taxon>
        <taxon>Pterioida</taxon>
        <taxon>Pterioidea</taxon>
        <taxon>Pteriidae</taxon>
        <taxon>Pinctada</taxon>
    </lineage>
</organism>
<dbReference type="Pfam" id="PF00078">
    <property type="entry name" value="RVT_1"/>
    <property type="match status" value="1"/>
</dbReference>
<dbReference type="PANTHER" id="PTHR33332">
    <property type="entry name" value="REVERSE TRANSCRIPTASE DOMAIN-CONTAINING PROTEIN"/>
    <property type="match status" value="1"/>
</dbReference>
<dbReference type="InterPro" id="IPR000477">
    <property type="entry name" value="RT_dom"/>
</dbReference>